<comment type="caution">
    <text evidence="1">The sequence shown here is derived from an EMBL/GenBank/DDBJ whole genome shotgun (WGS) entry which is preliminary data.</text>
</comment>
<dbReference type="Pfam" id="PF14460">
    <property type="entry name" value="Prok-E2_D"/>
    <property type="match status" value="1"/>
</dbReference>
<keyword evidence="2" id="KW-1185">Reference proteome</keyword>
<organism evidence="1 2">
    <name type="scientific">Paenibacillus aestuarii</name>
    <dbReference type="NCBI Taxonomy" id="516965"/>
    <lineage>
        <taxon>Bacteria</taxon>
        <taxon>Bacillati</taxon>
        <taxon>Bacillota</taxon>
        <taxon>Bacilli</taxon>
        <taxon>Bacillales</taxon>
        <taxon>Paenibacillaceae</taxon>
        <taxon>Paenibacillus</taxon>
    </lineage>
</organism>
<name>A0ABW0K7F3_9BACL</name>
<dbReference type="RefSeq" id="WP_377524850.1">
    <property type="nucleotide sequence ID" value="NZ_JBHSMJ010000017.1"/>
</dbReference>
<protein>
    <submittedName>
        <fullName evidence="1">Uncharacterized protein</fullName>
    </submittedName>
</protein>
<proteinExistence type="predicted"/>
<evidence type="ECO:0000313" key="2">
    <source>
        <dbReference type="Proteomes" id="UP001596044"/>
    </source>
</evidence>
<reference evidence="2" key="1">
    <citation type="journal article" date="2019" name="Int. J. Syst. Evol. Microbiol.">
        <title>The Global Catalogue of Microorganisms (GCM) 10K type strain sequencing project: providing services to taxonomists for standard genome sequencing and annotation.</title>
        <authorList>
            <consortium name="The Broad Institute Genomics Platform"/>
            <consortium name="The Broad Institute Genome Sequencing Center for Infectious Disease"/>
            <person name="Wu L."/>
            <person name="Ma J."/>
        </authorList>
    </citation>
    <scope>NUCLEOTIDE SEQUENCE [LARGE SCALE GENOMIC DNA]</scope>
    <source>
        <strain evidence="2">KACC 11904</strain>
    </source>
</reference>
<dbReference type="InterPro" id="IPR032787">
    <property type="entry name" value="Prok-E2_D"/>
</dbReference>
<accession>A0ABW0K7F3</accession>
<dbReference type="Proteomes" id="UP001596044">
    <property type="component" value="Unassembled WGS sequence"/>
</dbReference>
<sequence>MHETLIILREETKFATVEKRCNGLTVGEKKVRVDDLLASLMDIMEPSELMDLVLRNEDAIENGLANFIEEKEVESVNRLFQLFLDRSSHDADPELLGAFFRTLTERFDMSQAEPRQVDALFKLLLERVNKLESSSDFNDLFLTLLNKVSITEAEGTFVTSVLQEVLRRANLETDKAIAESMFYELAKKADEKWVRQVLAPFISKERIVKSPILPRNCLMYQEDLDGTEFVVIEVEKQQFDVTYHKTSFNKVGHPKLLFEFGLRLNKVVLCRIYAVKDAAIKPTSKLFYYPFSNVFESFKACWPDLSTISVKDLSHLSTLPYLFFKSPSNDHAYRGTNLREFFMTLQGQDFNDDLLEDTGLTVGEQFQMHSRGFDS</sequence>
<dbReference type="EMBL" id="JBHSMJ010000017">
    <property type="protein sequence ID" value="MFC5449164.1"/>
    <property type="molecule type" value="Genomic_DNA"/>
</dbReference>
<evidence type="ECO:0000313" key="1">
    <source>
        <dbReference type="EMBL" id="MFC5449164.1"/>
    </source>
</evidence>
<gene>
    <name evidence="1" type="ORF">ACFPOG_12905</name>
</gene>